<name>A0A2T7NUZ1_POMCA</name>
<gene>
    <name evidence="2" type="ORF">C0Q70_15495</name>
</gene>
<feature type="region of interest" description="Disordered" evidence="1">
    <location>
        <begin position="185"/>
        <end position="250"/>
    </location>
</feature>
<protein>
    <submittedName>
        <fullName evidence="2">Uncharacterized protein</fullName>
    </submittedName>
</protein>
<evidence type="ECO:0000313" key="2">
    <source>
        <dbReference type="EMBL" id="PVD24998.1"/>
    </source>
</evidence>
<sequence length="439" mass="49166">MKENSMERRGGAVTAATCPDDVLLAVRSCTPGNFSMGVFNDMRDVQLQCRSGTFEKSLACLTTLASGCQGDQEKRDLLGQYLGLQRLRDSWDRLCQRAPLLAEHFECWEGTLQASSQCIREEMINFTRRLQTAFKTSASVRYADKPLKFVQMSCRRLYDFGRTGKGTNMNPNFDDKWNASLTHHTRKPQTSVVGAHSTKKPTNPPADQREERVKGGGNRRVVPGSLSTRLSHPRGDVHHGGPGGATGRGGVSLITNKDRLEDLCDRGLLRKTIDCLLELTVRCAHNASILQDLDRLYSVARWEKGAELLCSSSELFHNNFECLSRSGPAVTTCIIMRTQIFRKEVTSADQENHARLREITCSFAESIVKCIWKPVARGCPEELMSKMVEALKHFLPPTCLLENITDNDDDYPIDYLTDFSMDYFDGTEATDGVEYTTEP</sequence>
<comment type="caution">
    <text evidence="2">The sequence shown here is derived from an EMBL/GenBank/DDBJ whole genome shotgun (WGS) entry which is preliminary data.</text>
</comment>
<dbReference type="Proteomes" id="UP000245119">
    <property type="component" value="Linkage Group LG9"/>
</dbReference>
<organism evidence="2 3">
    <name type="scientific">Pomacea canaliculata</name>
    <name type="common">Golden apple snail</name>
    <dbReference type="NCBI Taxonomy" id="400727"/>
    <lineage>
        <taxon>Eukaryota</taxon>
        <taxon>Metazoa</taxon>
        <taxon>Spiralia</taxon>
        <taxon>Lophotrochozoa</taxon>
        <taxon>Mollusca</taxon>
        <taxon>Gastropoda</taxon>
        <taxon>Caenogastropoda</taxon>
        <taxon>Architaenioglossa</taxon>
        <taxon>Ampullarioidea</taxon>
        <taxon>Ampullariidae</taxon>
        <taxon>Pomacea</taxon>
    </lineage>
</organism>
<accession>A0A2T7NUZ1</accession>
<proteinExistence type="predicted"/>
<reference evidence="2 3" key="1">
    <citation type="submission" date="2018-04" db="EMBL/GenBank/DDBJ databases">
        <title>The genome of golden apple snail Pomacea canaliculata provides insight into stress tolerance and invasive adaptation.</title>
        <authorList>
            <person name="Liu C."/>
            <person name="Liu B."/>
            <person name="Ren Y."/>
            <person name="Zhang Y."/>
            <person name="Wang H."/>
            <person name="Li S."/>
            <person name="Jiang F."/>
            <person name="Yin L."/>
            <person name="Zhang G."/>
            <person name="Qian W."/>
            <person name="Fan W."/>
        </authorList>
    </citation>
    <scope>NUCLEOTIDE SEQUENCE [LARGE SCALE GENOMIC DNA]</scope>
    <source>
        <strain evidence="2">SZHN2017</strain>
        <tissue evidence="2">Muscle</tissue>
    </source>
</reference>
<dbReference type="AlphaFoldDB" id="A0A2T7NUZ1"/>
<feature type="compositionally biased region" description="Gly residues" evidence="1">
    <location>
        <begin position="240"/>
        <end position="250"/>
    </location>
</feature>
<dbReference type="EMBL" id="PZQS01000009">
    <property type="protein sequence ID" value="PVD24998.1"/>
    <property type="molecule type" value="Genomic_DNA"/>
</dbReference>
<dbReference type="OrthoDB" id="6074891at2759"/>
<evidence type="ECO:0000313" key="3">
    <source>
        <dbReference type="Proteomes" id="UP000245119"/>
    </source>
</evidence>
<keyword evidence="3" id="KW-1185">Reference proteome</keyword>
<evidence type="ECO:0000256" key="1">
    <source>
        <dbReference type="SAM" id="MobiDB-lite"/>
    </source>
</evidence>